<evidence type="ECO:0000313" key="1">
    <source>
        <dbReference type="EMBL" id="KAA0039028.1"/>
    </source>
</evidence>
<evidence type="ECO:0000313" key="2">
    <source>
        <dbReference type="Proteomes" id="UP000321393"/>
    </source>
</evidence>
<comment type="caution">
    <text evidence="1">The sequence shown here is derived from an EMBL/GenBank/DDBJ whole genome shotgun (WGS) entry which is preliminary data.</text>
</comment>
<protein>
    <submittedName>
        <fullName evidence="1">Uncharacterized protein</fullName>
    </submittedName>
</protein>
<dbReference type="EMBL" id="SSTE01018486">
    <property type="protein sequence ID" value="KAA0039028.1"/>
    <property type="molecule type" value="Genomic_DNA"/>
</dbReference>
<dbReference type="OrthoDB" id="1939491at2759"/>
<name>A0A5A7T828_CUCMM</name>
<reference evidence="1 2" key="1">
    <citation type="submission" date="2019-08" db="EMBL/GenBank/DDBJ databases">
        <title>Draft genome sequences of two oriental melons (Cucumis melo L. var makuwa).</title>
        <authorList>
            <person name="Kwon S.-Y."/>
        </authorList>
    </citation>
    <scope>NUCLEOTIDE SEQUENCE [LARGE SCALE GENOMIC DNA]</scope>
    <source>
        <strain evidence="2">cv. SW 3</strain>
        <tissue evidence="1">Leaf</tissue>
    </source>
</reference>
<gene>
    <name evidence="1" type="ORF">E6C27_scaffold84G001150</name>
</gene>
<dbReference type="Proteomes" id="UP000321393">
    <property type="component" value="Unassembled WGS sequence"/>
</dbReference>
<organism evidence="1 2">
    <name type="scientific">Cucumis melo var. makuwa</name>
    <name type="common">Oriental melon</name>
    <dbReference type="NCBI Taxonomy" id="1194695"/>
    <lineage>
        <taxon>Eukaryota</taxon>
        <taxon>Viridiplantae</taxon>
        <taxon>Streptophyta</taxon>
        <taxon>Embryophyta</taxon>
        <taxon>Tracheophyta</taxon>
        <taxon>Spermatophyta</taxon>
        <taxon>Magnoliopsida</taxon>
        <taxon>eudicotyledons</taxon>
        <taxon>Gunneridae</taxon>
        <taxon>Pentapetalae</taxon>
        <taxon>rosids</taxon>
        <taxon>fabids</taxon>
        <taxon>Cucurbitales</taxon>
        <taxon>Cucurbitaceae</taxon>
        <taxon>Benincaseae</taxon>
        <taxon>Cucumis</taxon>
    </lineage>
</organism>
<accession>A0A5A7T828</accession>
<proteinExistence type="predicted"/>
<sequence>MDDFDEVLGMKFLLEHKVIAKCLVITRCMPTVVHTKIKQSNEMEIISAFQLKKSVAHKAVGATKEMTPQDTLCI</sequence>
<dbReference type="AlphaFoldDB" id="A0A5A7T828"/>